<dbReference type="OrthoDB" id="8398417at2"/>
<dbReference type="EMBL" id="PZZZ01000001">
    <property type="protein sequence ID" value="PTM98575.1"/>
    <property type="molecule type" value="Genomic_DNA"/>
</dbReference>
<evidence type="ECO:0000313" key="2">
    <source>
        <dbReference type="Proteomes" id="UP000241247"/>
    </source>
</evidence>
<dbReference type="RefSeq" id="WP_108000954.1">
    <property type="nucleotide sequence ID" value="NZ_JBHEEX010000008.1"/>
</dbReference>
<sequence>MIKFFFSRSGRGAPSRRCDPATADWLRDPLAHPDIEAMDERQRADLPFRTFPRGRDDCSDIVPSCGAG</sequence>
<accession>A0A2T5BHU0</accession>
<name>A0A2T5BHU0_MYCDI</name>
<proteinExistence type="predicted"/>
<comment type="caution">
    <text evidence="1">The sequence shown here is derived from an EMBL/GenBank/DDBJ whole genome shotgun (WGS) entry which is preliminary data.</text>
</comment>
<dbReference type="AlphaFoldDB" id="A0A2T5BHU0"/>
<dbReference type="Proteomes" id="UP000241247">
    <property type="component" value="Unassembled WGS sequence"/>
</dbReference>
<reference evidence="1 2" key="1">
    <citation type="submission" date="2018-04" db="EMBL/GenBank/DDBJ databases">
        <title>Genomic Encyclopedia of Type Strains, Phase IV (KMG-IV): sequencing the most valuable type-strain genomes for metagenomic binning, comparative biology and taxonomic classification.</title>
        <authorList>
            <person name="Goeker M."/>
        </authorList>
    </citation>
    <scope>NUCLEOTIDE SEQUENCE [LARGE SCALE GENOMIC DNA]</scope>
    <source>
        <strain evidence="1 2">DSM 7138</strain>
    </source>
</reference>
<evidence type="ECO:0000313" key="1">
    <source>
        <dbReference type="EMBL" id="PTM98575.1"/>
    </source>
</evidence>
<gene>
    <name evidence="1" type="ORF">C7449_101240</name>
</gene>
<keyword evidence="2" id="KW-1185">Reference proteome</keyword>
<organism evidence="1 2">
    <name type="scientific">Mycoplana dimorpha</name>
    <dbReference type="NCBI Taxonomy" id="28320"/>
    <lineage>
        <taxon>Bacteria</taxon>
        <taxon>Pseudomonadati</taxon>
        <taxon>Pseudomonadota</taxon>
        <taxon>Alphaproteobacteria</taxon>
        <taxon>Hyphomicrobiales</taxon>
        <taxon>Rhizobiaceae</taxon>
        <taxon>Mycoplana</taxon>
    </lineage>
</organism>
<protein>
    <submittedName>
        <fullName evidence="1">Uncharacterized protein</fullName>
    </submittedName>
</protein>